<evidence type="ECO:0000259" key="1">
    <source>
        <dbReference type="Pfam" id="PF00462"/>
    </source>
</evidence>
<feature type="domain" description="Glutaredoxin" evidence="1">
    <location>
        <begin position="106"/>
        <end position="172"/>
    </location>
</feature>
<sequence length="253" mass="28629">MKGMRGKLLKTLKSIPTITSLRHGLQVFQLNPTEKISIHKNQNFSAELVVKEVLKDEDTNLGFNVGHNESVTQPSFLDFDEEDEDENLPSLLDFEEKCPPGGGSYVILYSTSLTGIRKTYEDCRAIRFLLESFKVSVQERDVSMHMEFREELWSIFGNKVIPPRLFIKGRYIGGADEVVVLHEQGKLKKLLEGIPLDLSDSPCTVCANMRFVVCSNCNGSRKVFAVGDHETDELHIRCPECNENGLIRCSICW</sequence>
<protein>
    <recommendedName>
        <fullName evidence="1">Glutaredoxin domain-containing protein</fullName>
    </recommendedName>
</protein>
<dbReference type="PANTHER" id="PTHR45669:SF14">
    <property type="entry name" value="EMB|CAB81925.1-RELATED"/>
    <property type="match status" value="1"/>
</dbReference>
<name>A0AAW1WAH3_RUBAR</name>
<dbReference type="EMBL" id="JBEDUW010000006">
    <property type="protein sequence ID" value="KAK9921492.1"/>
    <property type="molecule type" value="Genomic_DNA"/>
</dbReference>
<dbReference type="Gene3D" id="3.40.30.10">
    <property type="entry name" value="Glutaredoxin"/>
    <property type="match status" value="1"/>
</dbReference>
<dbReference type="CDD" id="cd03031">
    <property type="entry name" value="GRX_GRX_like"/>
    <property type="match status" value="1"/>
</dbReference>
<reference evidence="2 3" key="1">
    <citation type="journal article" date="2023" name="G3 (Bethesda)">
        <title>A chromosome-length genome assembly and annotation of blackberry (Rubus argutus, cv. 'Hillquist').</title>
        <authorList>
            <person name="Bruna T."/>
            <person name="Aryal R."/>
            <person name="Dudchenko O."/>
            <person name="Sargent D.J."/>
            <person name="Mead D."/>
            <person name="Buti M."/>
            <person name="Cavallini A."/>
            <person name="Hytonen T."/>
            <person name="Andres J."/>
            <person name="Pham M."/>
            <person name="Weisz D."/>
            <person name="Mascagni F."/>
            <person name="Usai G."/>
            <person name="Natali L."/>
            <person name="Bassil N."/>
            <person name="Fernandez G.E."/>
            <person name="Lomsadze A."/>
            <person name="Armour M."/>
            <person name="Olukolu B."/>
            <person name="Poorten T."/>
            <person name="Britton C."/>
            <person name="Davik J."/>
            <person name="Ashrafi H."/>
            <person name="Aiden E.L."/>
            <person name="Borodovsky M."/>
            <person name="Worthington M."/>
        </authorList>
    </citation>
    <scope>NUCLEOTIDE SEQUENCE [LARGE SCALE GENOMIC DNA]</scope>
    <source>
        <strain evidence="2">PI 553951</strain>
    </source>
</reference>
<organism evidence="2 3">
    <name type="scientific">Rubus argutus</name>
    <name type="common">Southern blackberry</name>
    <dbReference type="NCBI Taxonomy" id="59490"/>
    <lineage>
        <taxon>Eukaryota</taxon>
        <taxon>Viridiplantae</taxon>
        <taxon>Streptophyta</taxon>
        <taxon>Embryophyta</taxon>
        <taxon>Tracheophyta</taxon>
        <taxon>Spermatophyta</taxon>
        <taxon>Magnoliopsida</taxon>
        <taxon>eudicotyledons</taxon>
        <taxon>Gunneridae</taxon>
        <taxon>Pentapetalae</taxon>
        <taxon>rosids</taxon>
        <taxon>fabids</taxon>
        <taxon>Rosales</taxon>
        <taxon>Rosaceae</taxon>
        <taxon>Rosoideae</taxon>
        <taxon>Rosoideae incertae sedis</taxon>
        <taxon>Rubus</taxon>
    </lineage>
</organism>
<keyword evidence="3" id="KW-1185">Reference proteome</keyword>
<dbReference type="AlphaFoldDB" id="A0AAW1WAH3"/>
<dbReference type="Proteomes" id="UP001457282">
    <property type="component" value="Unassembled WGS sequence"/>
</dbReference>
<gene>
    <name evidence="2" type="ORF">M0R45_030001</name>
</gene>
<dbReference type="PROSITE" id="PS51354">
    <property type="entry name" value="GLUTAREDOXIN_2"/>
    <property type="match status" value="1"/>
</dbReference>
<dbReference type="SUPFAM" id="SSF52833">
    <property type="entry name" value="Thioredoxin-like"/>
    <property type="match status" value="1"/>
</dbReference>
<dbReference type="Pfam" id="PF00462">
    <property type="entry name" value="Glutaredoxin"/>
    <property type="match status" value="1"/>
</dbReference>
<dbReference type="InterPro" id="IPR002109">
    <property type="entry name" value="Glutaredoxin"/>
</dbReference>
<comment type="caution">
    <text evidence="2">The sequence shown here is derived from an EMBL/GenBank/DDBJ whole genome shotgun (WGS) entry which is preliminary data.</text>
</comment>
<evidence type="ECO:0000313" key="3">
    <source>
        <dbReference type="Proteomes" id="UP001457282"/>
    </source>
</evidence>
<dbReference type="PANTHER" id="PTHR45669">
    <property type="entry name" value="GLUTAREDOXIN DOMAIN-CONTAINING CYSTEINE-RICH PROTEIN CG12206-RELATED"/>
    <property type="match status" value="1"/>
</dbReference>
<dbReference type="InterPro" id="IPR036249">
    <property type="entry name" value="Thioredoxin-like_sf"/>
</dbReference>
<accession>A0AAW1WAH3</accession>
<proteinExistence type="predicted"/>
<evidence type="ECO:0000313" key="2">
    <source>
        <dbReference type="EMBL" id="KAK9921492.1"/>
    </source>
</evidence>
<dbReference type="Pfam" id="PF23733">
    <property type="entry name" value="GRXCR1-2_C"/>
    <property type="match status" value="1"/>
</dbReference>